<dbReference type="PANTHER" id="PTHR30469">
    <property type="entry name" value="MULTIDRUG RESISTANCE PROTEIN MDTA"/>
    <property type="match status" value="1"/>
</dbReference>
<dbReference type="EMBL" id="DRCV01000013">
    <property type="protein sequence ID" value="HDK37440.1"/>
    <property type="molecule type" value="Genomic_DNA"/>
</dbReference>
<dbReference type="Pfam" id="PF25954">
    <property type="entry name" value="Beta-barrel_RND_2"/>
    <property type="match status" value="1"/>
</dbReference>
<evidence type="ECO:0000259" key="5">
    <source>
        <dbReference type="Pfam" id="PF25989"/>
    </source>
</evidence>
<feature type="signal peptide" evidence="3">
    <location>
        <begin position="1"/>
        <end position="24"/>
    </location>
</feature>
<dbReference type="Gene3D" id="2.40.50.100">
    <property type="match status" value="1"/>
</dbReference>
<feature type="coiled-coil region" evidence="2">
    <location>
        <begin position="97"/>
        <end position="155"/>
    </location>
</feature>
<dbReference type="PROSITE" id="PS51257">
    <property type="entry name" value="PROKAR_LIPOPROTEIN"/>
    <property type="match status" value="1"/>
</dbReference>
<evidence type="ECO:0000256" key="2">
    <source>
        <dbReference type="SAM" id="Coils"/>
    </source>
</evidence>
<gene>
    <name evidence="6" type="ORF">ENG92_00270</name>
</gene>
<dbReference type="NCBIfam" id="TIGR01730">
    <property type="entry name" value="RND_mfp"/>
    <property type="match status" value="1"/>
</dbReference>
<protein>
    <submittedName>
        <fullName evidence="6">Efflux RND transporter periplasmic adaptor subunit</fullName>
    </submittedName>
</protein>
<dbReference type="Gene3D" id="2.40.420.20">
    <property type="match status" value="1"/>
</dbReference>
<evidence type="ECO:0000256" key="3">
    <source>
        <dbReference type="SAM" id="SignalP"/>
    </source>
</evidence>
<accession>A0A831JW52</accession>
<dbReference type="InterPro" id="IPR058637">
    <property type="entry name" value="YknX-like_C"/>
</dbReference>
<dbReference type="SUPFAM" id="SSF111369">
    <property type="entry name" value="HlyD-like secretion proteins"/>
    <property type="match status" value="1"/>
</dbReference>
<feature type="domain" description="CusB-like beta-barrel" evidence="4">
    <location>
        <begin position="197"/>
        <end position="271"/>
    </location>
</feature>
<dbReference type="Pfam" id="PF25989">
    <property type="entry name" value="YknX_C"/>
    <property type="match status" value="1"/>
</dbReference>
<evidence type="ECO:0000256" key="1">
    <source>
        <dbReference type="ARBA" id="ARBA00009477"/>
    </source>
</evidence>
<keyword evidence="3" id="KW-0732">Signal</keyword>
<name>A0A831JW52_9GAMM</name>
<dbReference type="InterPro" id="IPR006143">
    <property type="entry name" value="RND_pump_MFP"/>
</dbReference>
<organism evidence="6">
    <name type="scientific">Thiolapillus brandeum</name>
    <dbReference type="NCBI Taxonomy" id="1076588"/>
    <lineage>
        <taxon>Bacteria</taxon>
        <taxon>Pseudomonadati</taxon>
        <taxon>Pseudomonadota</taxon>
        <taxon>Gammaproteobacteria</taxon>
        <taxon>Chromatiales</taxon>
        <taxon>Sedimenticolaceae</taxon>
        <taxon>Thiolapillus</taxon>
    </lineage>
</organism>
<keyword evidence="2" id="KW-0175">Coiled coil</keyword>
<dbReference type="GO" id="GO:0015562">
    <property type="term" value="F:efflux transmembrane transporter activity"/>
    <property type="evidence" value="ECO:0007669"/>
    <property type="project" value="TreeGrafter"/>
</dbReference>
<proteinExistence type="inferred from homology"/>
<feature type="domain" description="YknX-like C-terminal permuted SH3-like" evidence="5">
    <location>
        <begin position="277"/>
        <end position="337"/>
    </location>
</feature>
<dbReference type="Gene3D" id="2.40.30.170">
    <property type="match status" value="1"/>
</dbReference>
<dbReference type="Gene3D" id="1.10.287.470">
    <property type="entry name" value="Helix hairpin bin"/>
    <property type="match status" value="1"/>
</dbReference>
<dbReference type="PANTHER" id="PTHR30469:SF15">
    <property type="entry name" value="HLYD FAMILY OF SECRETION PROTEINS"/>
    <property type="match status" value="1"/>
</dbReference>
<evidence type="ECO:0000259" key="4">
    <source>
        <dbReference type="Pfam" id="PF25954"/>
    </source>
</evidence>
<sequence length="345" mass="38623">MMNRATLLLILLLAITTGCNDSNAPVQVPKSRPVPPVLVEVAQVQKRSVAKTWRRSGTLVYRHILRVHTQEEGRITSLPWFEGDSIKKGNILLTLDNKLLKAELKKAEATRSMAIRKVSRLERLRKTKAASEEDLIEAQTELELARAEVDILKTRLGYTTIKAAFSGIITHRLAEPGDVKSRNSHLLTLADPRSLIVRVAASEQLLADLKPDSRITVHLDIPGSTPIAGSIQRIFPTLDPQTRQGTIEIELDNPPDTIRAGQFVRVELAGNNKTRLLIPFTALRTDRHGEYVYVVKNGRVARKAIISGTRFDDWLEVIDGLNSEDQIVKRGFMNLKNDRFVTILN</sequence>
<evidence type="ECO:0000313" key="6">
    <source>
        <dbReference type="EMBL" id="HDK37440.1"/>
    </source>
</evidence>
<reference evidence="6" key="1">
    <citation type="journal article" date="2020" name="mSystems">
        <title>Genome- and Community-Level Interaction Insights into Carbon Utilization and Element Cycling Functions of Hydrothermarchaeota in Hydrothermal Sediment.</title>
        <authorList>
            <person name="Zhou Z."/>
            <person name="Liu Y."/>
            <person name="Xu W."/>
            <person name="Pan J."/>
            <person name="Luo Z.H."/>
            <person name="Li M."/>
        </authorList>
    </citation>
    <scope>NUCLEOTIDE SEQUENCE [LARGE SCALE GENOMIC DNA]</scope>
    <source>
        <strain evidence="6">HyVt-26</strain>
    </source>
</reference>
<comment type="caution">
    <text evidence="6">The sequence shown here is derived from an EMBL/GenBank/DDBJ whole genome shotgun (WGS) entry which is preliminary data.</text>
</comment>
<dbReference type="InterPro" id="IPR058792">
    <property type="entry name" value="Beta-barrel_RND_2"/>
</dbReference>
<comment type="similarity">
    <text evidence="1">Belongs to the membrane fusion protein (MFP) (TC 8.A.1) family.</text>
</comment>
<dbReference type="Proteomes" id="UP000885822">
    <property type="component" value="Unassembled WGS sequence"/>
</dbReference>
<feature type="chain" id="PRO_5032671274" evidence="3">
    <location>
        <begin position="25"/>
        <end position="345"/>
    </location>
</feature>
<dbReference type="AlphaFoldDB" id="A0A831JW52"/>
<dbReference type="GO" id="GO:1990281">
    <property type="term" value="C:efflux pump complex"/>
    <property type="evidence" value="ECO:0007669"/>
    <property type="project" value="TreeGrafter"/>
</dbReference>